<dbReference type="InterPro" id="IPR001870">
    <property type="entry name" value="B30.2/SPRY"/>
</dbReference>
<dbReference type="GO" id="GO:0008270">
    <property type="term" value="F:zinc ion binding"/>
    <property type="evidence" value="ECO:0007669"/>
    <property type="project" value="UniProtKB-KW"/>
</dbReference>
<dbReference type="PANTHER" id="PTHR24103">
    <property type="entry name" value="E3 UBIQUITIN-PROTEIN LIGASE TRIM"/>
    <property type="match status" value="1"/>
</dbReference>
<reference evidence="8 9" key="1">
    <citation type="journal article" date="2023" name="bioRxiv">
        <title>Conserved and derived expression patterns and positive selection on dental genes reveal complex evolutionary context of ever-growing rodent molars.</title>
        <authorList>
            <person name="Calamari Z.T."/>
            <person name="Song A."/>
            <person name="Cohen E."/>
            <person name="Akter M."/>
            <person name="Roy R.D."/>
            <person name="Hallikas O."/>
            <person name="Christensen M.M."/>
            <person name="Li P."/>
            <person name="Marangoni P."/>
            <person name="Jernvall J."/>
            <person name="Klein O.D."/>
        </authorList>
    </citation>
    <scope>NUCLEOTIDE SEQUENCE [LARGE SCALE GENOMIC DNA]</scope>
    <source>
        <strain evidence="8">V071</strain>
    </source>
</reference>
<evidence type="ECO:0000256" key="1">
    <source>
        <dbReference type="ARBA" id="ARBA00022771"/>
    </source>
</evidence>
<dbReference type="Pfam" id="PF00643">
    <property type="entry name" value="zf-B_box"/>
    <property type="match status" value="1"/>
</dbReference>
<evidence type="ECO:0000259" key="6">
    <source>
        <dbReference type="PROSITE" id="PS50119"/>
    </source>
</evidence>
<proteinExistence type="predicted"/>
<dbReference type="SUPFAM" id="SSF49899">
    <property type="entry name" value="Concanavalin A-like lectins/glucanases"/>
    <property type="match status" value="1"/>
</dbReference>
<keyword evidence="1 3" id="KW-0479">Metal-binding</keyword>
<gene>
    <name evidence="8" type="ORF">U0070_011202</name>
</gene>
<sequence length="435" mass="49934">MASPAEKTQATDPAEFQSEEETRCQKHKKKIHYFCEKDKKFLCLVCRDSKDHKTHEVTLIDEAAQNYKVQIETKVQYLGQKDREIIKEKKEHEEAIQVIRARVHLEKLKILEEFKNLRQRLEEEEMFLLSRLSLLEQEEVKQIEEYVTDTEGQLTTLREHTESLKNRLQAPSMELLKGIKDILGRDKEFQFHNPTPVPMNLEKKFSEAKARHEPIIENLKKLTDNLTTERKEDESTFPNSLDKKDMKKWLLLQKNNSELLSSVPMTLDMASADPNLTFSEDLKKASLYVVDGKSNTLAKPRQLYPFHCVRGFPGLSSGRGVWEVEIQGPPGMLGIVGVVAELPQGSQIQNSESCCIWALRISSSGCQPITNCRAQETLPICLKKLGVYVDYDHGDIFFYDAITHKQVYTFQTSFDRQVFPLFGLLPNGSSITLSP</sequence>
<evidence type="ECO:0000256" key="2">
    <source>
        <dbReference type="ARBA" id="ARBA00022833"/>
    </source>
</evidence>
<feature type="coiled-coil region" evidence="4">
    <location>
        <begin position="104"/>
        <end position="138"/>
    </location>
</feature>
<evidence type="ECO:0000256" key="5">
    <source>
        <dbReference type="SAM" id="MobiDB-lite"/>
    </source>
</evidence>
<evidence type="ECO:0000256" key="3">
    <source>
        <dbReference type="PROSITE-ProRule" id="PRU00024"/>
    </source>
</evidence>
<evidence type="ECO:0000313" key="9">
    <source>
        <dbReference type="Proteomes" id="UP001488838"/>
    </source>
</evidence>
<dbReference type="PROSITE" id="PS50188">
    <property type="entry name" value="B302_SPRY"/>
    <property type="match status" value="1"/>
</dbReference>
<evidence type="ECO:0000259" key="7">
    <source>
        <dbReference type="PROSITE" id="PS50188"/>
    </source>
</evidence>
<dbReference type="AlphaFoldDB" id="A0AAW0H9U5"/>
<dbReference type="SUPFAM" id="SSF57845">
    <property type="entry name" value="B-box zinc-binding domain"/>
    <property type="match status" value="1"/>
</dbReference>
<name>A0AAW0H9U5_MYOGA</name>
<comment type="caution">
    <text evidence="8">The sequence shown here is derived from an EMBL/GenBank/DDBJ whole genome shotgun (WGS) entry which is preliminary data.</text>
</comment>
<feature type="region of interest" description="Disordered" evidence="5">
    <location>
        <begin position="1"/>
        <end position="21"/>
    </location>
</feature>
<dbReference type="Proteomes" id="UP001488838">
    <property type="component" value="Unassembled WGS sequence"/>
</dbReference>
<accession>A0AAW0H9U5</accession>
<dbReference type="InterPro" id="IPR050143">
    <property type="entry name" value="TRIM/RBCC"/>
</dbReference>
<dbReference type="SMART" id="SM00336">
    <property type="entry name" value="BBOX"/>
    <property type="match status" value="1"/>
</dbReference>
<dbReference type="InterPro" id="IPR003879">
    <property type="entry name" value="Butyrophylin_SPRY"/>
</dbReference>
<dbReference type="InterPro" id="IPR000315">
    <property type="entry name" value="Znf_B-box"/>
</dbReference>
<organism evidence="8 9">
    <name type="scientific">Myodes glareolus</name>
    <name type="common">Bank vole</name>
    <name type="synonym">Clethrionomys glareolus</name>
    <dbReference type="NCBI Taxonomy" id="447135"/>
    <lineage>
        <taxon>Eukaryota</taxon>
        <taxon>Metazoa</taxon>
        <taxon>Chordata</taxon>
        <taxon>Craniata</taxon>
        <taxon>Vertebrata</taxon>
        <taxon>Euteleostomi</taxon>
        <taxon>Mammalia</taxon>
        <taxon>Eutheria</taxon>
        <taxon>Euarchontoglires</taxon>
        <taxon>Glires</taxon>
        <taxon>Rodentia</taxon>
        <taxon>Myomorpha</taxon>
        <taxon>Muroidea</taxon>
        <taxon>Cricetidae</taxon>
        <taxon>Arvicolinae</taxon>
        <taxon>Myodes</taxon>
    </lineage>
</organism>
<protein>
    <submittedName>
        <fullName evidence="8">Uncharacterized protein</fullName>
    </submittedName>
</protein>
<keyword evidence="2" id="KW-0862">Zinc</keyword>
<evidence type="ECO:0000313" key="8">
    <source>
        <dbReference type="EMBL" id="KAK7797772.1"/>
    </source>
</evidence>
<dbReference type="Gene3D" id="3.30.160.60">
    <property type="entry name" value="Classic Zinc Finger"/>
    <property type="match status" value="1"/>
</dbReference>
<feature type="domain" description="B box-type" evidence="6">
    <location>
        <begin position="19"/>
        <end position="60"/>
    </location>
</feature>
<feature type="domain" description="B30.2/SPRY" evidence="7">
    <location>
        <begin position="245"/>
        <end position="435"/>
    </location>
</feature>
<dbReference type="Gene3D" id="2.60.120.920">
    <property type="match status" value="1"/>
</dbReference>
<keyword evidence="4" id="KW-0175">Coiled coil</keyword>
<dbReference type="PRINTS" id="PR01407">
    <property type="entry name" value="BUTYPHLNCDUF"/>
</dbReference>
<dbReference type="EMBL" id="JBBHLL010000776">
    <property type="protein sequence ID" value="KAK7797772.1"/>
    <property type="molecule type" value="Genomic_DNA"/>
</dbReference>
<keyword evidence="1 3" id="KW-0863">Zinc-finger</keyword>
<dbReference type="InterPro" id="IPR003877">
    <property type="entry name" value="SPRY_dom"/>
</dbReference>
<feature type="compositionally biased region" description="Polar residues" evidence="5">
    <location>
        <begin position="1"/>
        <end position="11"/>
    </location>
</feature>
<dbReference type="InterPro" id="IPR043136">
    <property type="entry name" value="B30.2/SPRY_sf"/>
</dbReference>
<dbReference type="PROSITE" id="PS50119">
    <property type="entry name" value="ZF_BBOX"/>
    <property type="match status" value="1"/>
</dbReference>
<evidence type="ECO:0000256" key="4">
    <source>
        <dbReference type="SAM" id="Coils"/>
    </source>
</evidence>
<dbReference type="Pfam" id="PF00622">
    <property type="entry name" value="SPRY"/>
    <property type="match status" value="1"/>
</dbReference>
<dbReference type="InterPro" id="IPR013320">
    <property type="entry name" value="ConA-like_dom_sf"/>
</dbReference>
<keyword evidence="9" id="KW-1185">Reference proteome</keyword>